<dbReference type="PANTHER" id="PTHR24205">
    <property type="entry name" value="FOUR AND A HALF LIM DOMAINS PROTEIN"/>
    <property type="match status" value="1"/>
</dbReference>
<protein>
    <submittedName>
        <fullName evidence="7">Transforming growth factor beta-1-induced transcript 1 protein</fullName>
    </submittedName>
</protein>
<keyword evidence="1 5" id="KW-0479">Metal-binding</keyword>
<keyword evidence="8" id="KW-1185">Reference proteome</keyword>
<feature type="domain" description="LIM zinc-binding" evidence="6">
    <location>
        <begin position="23"/>
        <end position="83"/>
    </location>
</feature>
<dbReference type="GO" id="GO:0003712">
    <property type="term" value="F:transcription coregulator activity"/>
    <property type="evidence" value="ECO:0007669"/>
    <property type="project" value="TreeGrafter"/>
</dbReference>
<reference evidence="7 8" key="1">
    <citation type="journal article" date="2016" name="Genome Biol. Evol.">
        <title>Gene Family Evolution Reflects Adaptation to Soil Environmental Stressors in the Genome of the Collembolan Orchesella cincta.</title>
        <authorList>
            <person name="Faddeeva-Vakhrusheva A."/>
            <person name="Derks M.F."/>
            <person name="Anvar S.Y."/>
            <person name="Agamennone V."/>
            <person name="Suring W."/>
            <person name="Smit S."/>
            <person name="van Straalen N.M."/>
            <person name="Roelofs D."/>
        </authorList>
    </citation>
    <scope>NUCLEOTIDE SEQUENCE [LARGE SCALE GENOMIC DNA]</scope>
    <source>
        <tissue evidence="7">Mixed pool</tissue>
    </source>
</reference>
<dbReference type="Proteomes" id="UP000094527">
    <property type="component" value="Unassembled WGS sequence"/>
</dbReference>
<dbReference type="PANTHER" id="PTHR24205:SF16">
    <property type="entry name" value="GH01042P-RELATED"/>
    <property type="match status" value="1"/>
</dbReference>
<comment type="caution">
    <text evidence="7">The sequence shown here is derived from an EMBL/GenBank/DDBJ whole genome shotgun (WGS) entry which is preliminary data.</text>
</comment>
<dbReference type="SMART" id="SM00132">
    <property type="entry name" value="LIM"/>
    <property type="match status" value="1"/>
</dbReference>
<dbReference type="CDD" id="cd08368">
    <property type="entry name" value="LIM"/>
    <property type="match status" value="1"/>
</dbReference>
<accession>A0A1D2M0Z0</accession>
<dbReference type="InterPro" id="IPR001781">
    <property type="entry name" value="Znf_LIM"/>
</dbReference>
<gene>
    <name evidence="7" type="ORF">Ocin01_20056</name>
</gene>
<dbReference type="GO" id="GO:0030018">
    <property type="term" value="C:Z disc"/>
    <property type="evidence" value="ECO:0007669"/>
    <property type="project" value="TreeGrafter"/>
</dbReference>
<sequence>MKMNFMKRMESYCVDDFLNLFAPKCKKCRTPITDDYCLVALDADWHADCFRCRDCNCLLEDVNFFEINGEPYASNTFMLVNVPIVFAFEGHKIAISES</sequence>
<evidence type="ECO:0000256" key="1">
    <source>
        <dbReference type="ARBA" id="ARBA00022723"/>
    </source>
</evidence>
<keyword evidence="3 5" id="KW-0862">Zinc</keyword>
<dbReference type="Pfam" id="PF00412">
    <property type="entry name" value="LIM"/>
    <property type="match status" value="1"/>
</dbReference>
<keyword evidence="4 5" id="KW-0440">LIM domain</keyword>
<name>A0A1D2M0Z0_ORCCI</name>
<proteinExistence type="predicted"/>
<dbReference type="SUPFAM" id="SSF57716">
    <property type="entry name" value="Glucocorticoid receptor-like (DNA-binding domain)"/>
    <property type="match status" value="1"/>
</dbReference>
<evidence type="ECO:0000313" key="8">
    <source>
        <dbReference type="Proteomes" id="UP000094527"/>
    </source>
</evidence>
<dbReference type="Gene3D" id="2.10.110.10">
    <property type="entry name" value="Cysteine Rich Protein"/>
    <property type="match status" value="1"/>
</dbReference>
<dbReference type="GO" id="GO:0046872">
    <property type="term" value="F:metal ion binding"/>
    <property type="evidence" value="ECO:0007669"/>
    <property type="project" value="UniProtKB-KW"/>
</dbReference>
<dbReference type="EMBL" id="LJIJ01007926">
    <property type="protein sequence ID" value="ODM86626.1"/>
    <property type="molecule type" value="Genomic_DNA"/>
</dbReference>
<evidence type="ECO:0000313" key="7">
    <source>
        <dbReference type="EMBL" id="ODM86626.1"/>
    </source>
</evidence>
<dbReference type="PROSITE" id="PS50023">
    <property type="entry name" value="LIM_DOMAIN_2"/>
    <property type="match status" value="1"/>
</dbReference>
<dbReference type="AlphaFoldDB" id="A0A1D2M0Z0"/>
<organism evidence="7 8">
    <name type="scientific">Orchesella cincta</name>
    <name type="common">Springtail</name>
    <name type="synonym">Podura cincta</name>
    <dbReference type="NCBI Taxonomy" id="48709"/>
    <lineage>
        <taxon>Eukaryota</taxon>
        <taxon>Metazoa</taxon>
        <taxon>Ecdysozoa</taxon>
        <taxon>Arthropoda</taxon>
        <taxon>Hexapoda</taxon>
        <taxon>Collembola</taxon>
        <taxon>Entomobryomorpha</taxon>
        <taxon>Entomobryoidea</taxon>
        <taxon>Orchesellidae</taxon>
        <taxon>Orchesellinae</taxon>
        <taxon>Orchesella</taxon>
    </lineage>
</organism>
<keyword evidence="2" id="KW-0677">Repeat</keyword>
<evidence type="ECO:0000256" key="2">
    <source>
        <dbReference type="ARBA" id="ARBA00022737"/>
    </source>
</evidence>
<dbReference type="STRING" id="48709.A0A1D2M0Z0"/>
<evidence type="ECO:0000256" key="5">
    <source>
        <dbReference type="PROSITE-ProRule" id="PRU00125"/>
    </source>
</evidence>
<dbReference type="PROSITE" id="PS00478">
    <property type="entry name" value="LIM_DOMAIN_1"/>
    <property type="match status" value="1"/>
</dbReference>
<evidence type="ECO:0000256" key="3">
    <source>
        <dbReference type="ARBA" id="ARBA00022833"/>
    </source>
</evidence>
<evidence type="ECO:0000259" key="6">
    <source>
        <dbReference type="PROSITE" id="PS50023"/>
    </source>
</evidence>
<evidence type="ECO:0000256" key="4">
    <source>
        <dbReference type="ARBA" id="ARBA00023038"/>
    </source>
</evidence>
<dbReference type="OrthoDB" id="1112565at2759"/>
<dbReference type="GO" id="GO:0005634">
    <property type="term" value="C:nucleus"/>
    <property type="evidence" value="ECO:0007669"/>
    <property type="project" value="TreeGrafter"/>
</dbReference>